<dbReference type="InterPro" id="IPR020846">
    <property type="entry name" value="MFS_dom"/>
</dbReference>
<keyword evidence="4 8" id="KW-0812">Transmembrane</keyword>
<organism evidence="10 11">
    <name type="scientific">Sphaerisporangium rhizosphaerae</name>
    <dbReference type="NCBI Taxonomy" id="2269375"/>
    <lineage>
        <taxon>Bacteria</taxon>
        <taxon>Bacillati</taxon>
        <taxon>Actinomycetota</taxon>
        <taxon>Actinomycetes</taxon>
        <taxon>Streptosporangiales</taxon>
        <taxon>Streptosporangiaceae</taxon>
        <taxon>Sphaerisporangium</taxon>
    </lineage>
</organism>
<feature type="transmembrane region" description="Helical" evidence="8">
    <location>
        <begin position="160"/>
        <end position="180"/>
    </location>
</feature>
<evidence type="ECO:0000256" key="3">
    <source>
        <dbReference type="ARBA" id="ARBA00022448"/>
    </source>
</evidence>
<evidence type="ECO:0000259" key="9">
    <source>
        <dbReference type="PROSITE" id="PS50850"/>
    </source>
</evidence>
<feature type="transmembrane region" description="Helical" evidence="8">
    <location>
        <begin position="134"/>
        <end position="154"/>
    </location>
</feature>
<dbReference type="Pfam" id="PF07690">
    <property type="entry name" value="MFS_1"/>
    <property type="match status" value="1"/>
</dbReference>
<dbReference type="InterPro" id="IPR036259">
    <property type="entry name" value="MFS_trans_sf"/>
</dbReference>
<feature type="transmembrane region" description="Helical" evidence="8">
    <location>
        <begin position="97"/>
        <end position="122"/>
    </location>
</feature>
<dbReference type="EMBL" id="JBHTCG010000022">
    <property type="protein sequence ID" value="MFC7385941.1"/>
    <property type="molecule type" value="Genomic_DNA"/>
</dbReference>
<feature type="transmembrane region" description="Helical" evidence="8">
    <location>
        <begin position="298"/>
        <end position="318"/>
    </location>
</feature>
<evidence type="ECO:0000256" key="8">
    <source>
        <dbReference type="SAM" id="Phobius"/>
    </source>
</evidence>
<feature type="transmembrane region" description="Helical" evidence="8">
    <location>
        <begin position="12"/>
        <end position="31"/>
    </location>
</feature>
<feature type="transmembrane region" description="Helical" evidence="8">
    <location>
        <begin position="43"/>
        <end position="67"/>
    </location>
</feature>
<feature type="transmembrane region" description="Helical" evidence="8">
    <location>
        <begin position="74"/>
        <end position="91"/>
    </location>
</feature>
<feature type="transmembrane region" description="Helical" evidence="8">
    <location>
        <begin position="356"/>
        <end position="378"/>
    </location>
</feature>
<comment type="similarity">
    <text evidence="2">Belongs to the major facilitator superfamily.</text>
</comment>
<evidence type="ECO:0000256" key="4">
    <source>
        <dbReference type="ARBA" id="ARBA00022692"/>
    </source>
</evidence>
<evidence type="ECO:0000256" key="7">
    <source>
        <dbReference type="SAM" id="MobiDB-lite"/>
    </source>
</evidence>
<gene>
    <name evidence="10" type="ORF">ACFQSB_27295</name>
</gene>
<feature type="transmembrane region" description="Helical" evidence="8">
    <location>
        <begin position="330"/>
        <end position="350"/>
    </location>
</feature>
<comment type="subcellular location">
    <subcellularLocation>
        <location evidence="1">Cell membrane</location>
        <topology evidence="1">Multi-pass membrane protein</topology>
    </subcellularLocation>
</comment>
<feature type="compositionally biased region" description="Basic and acidic residues" evidence="7">
    <location>
        <begin position="187"/>
        <end position="206"/>
    </location>
</feature>
<proteinExistence type="inferred from homology"/>
<evidence type="ECO:0000256" key="5">
    <source>
        <dbReference type="ARBA" id="ARBA00022989"/>
    </source>
</evidence>
<evidence type="ECO:0000256" key="2">
    <source>
        <dbReference type="ARBA" id="ARBA00008335"/>
    </source>
</evidence>
<evidence type="ECO:0000256" key="6">
    <source>
        <dbReference type="ARBA" id="ARBA00023136"/>
    </source>
</evidence>
<dbReference type="Proteomes" id="UP001596496">
    <property type="component" value="Unassembled WGS sequence"/>
</dbReference>
<dbReference type="PANTHER" id="PTHR23514">
    <property type="entry name" value="BYPASS OF STOP CODON PROTEIN 6"/>
    <property type="match status" value="1"/>
</dbReference>
<reference evidence="11" key="1">
    <citation type="journal article" date="2019" name="Int. J. Syst. Evol. Microbiol.">
        <title>The Global Catalogue of Microorganisms (GCM) 10K type strain sequencing project: providing services to taxonomists for standard genome sequencing and annotation.</title>
        <authorList>
            <consortium name="The Broad Institute Genomics Platform"/>
            <consortium name="The Broad Institute Genome Sequencing Center for Infectious Disease"/>
            <person name="Wu L."/>
            <person name="Ma J."/>
        </authorList>
    </citation>
    <scope>NUCLEOTIDE SEQUENCE [LARGE SCALE GENOMIC DNA]</scope>
    <source>
        <strain evidence="11">CECT 7649</strain>
    </source>
</reference>
<evidence type="ECO:0000256" key="1">
    <source>
        <dbReference type="ARBA" id="ARBA00004651"/>
    </source>
</evidence>
<dbReference type="RefSeq" id="WP_380829776.1">
    <property type="nucleotide sequence ID" value="NZ_JBHTCG010000022.1"/>
</dbReference>
<feature type="transmembrane region" description="Helical" evidence="8">
    <location>
        <begin position="263"/>
        <end position="286"/>
    </location>
</feature>
<feature type="region of interest" description="Disordered" evidence="7">
    <location>
        <begin position="187"/>
        <end position="212"/>
    </location>
</feature>
<feature type="transmembrane region" description="Helical" evidence="8">
    <location>
        <begin position="390"/>
        <end position="410"/>
    </location>
</feature>
<feature type="transmembrane region" description="Helical" evidence="8">
    <location>
        <begin position="416"/>
        <end position="436"/>
    </location>
</feature>
<protein>
    <submittedName>
        <fullName evidence="10">MFS transporter</fullName>
    </submittedName>
</protein>
<dbReference type="Gene3D" id="1.20.1250.20">
    <property type="entry name" value="MFS general substrate transporter like domains"/>
    <property type="match status" value="1"/>
</dbReference>
<keyword evidence="6 8" id="KW-0472">Membrane</keyword>
<keyword evidence="5 8" id="KW-1133">Transmembrane helix</keyword>
<sequence>MPRGTRRASVVLAYVAFVYVGVSAGVGGVLLPSQIADYRVDNATIGITFFTFSAGFMLAGTTAGALIQRLGIRMTLAVGCGASVLAALYTATLPPFVALVAVQVVAGYGIGVLEAALNTYLTRLPRATTLLNRLHAFFGVGALLGPLLAAWILTLAPWTAVWLALALLALPLLAGFLAIYPRDDVPARGGRSARDETPRDETHGDPSPHVADAGSAVAHGFQEVDSGSAAGGGVHASGTGSAASQGAEPGGRGLLVSALRSPAVLLASALLAVYVGLELGVGNWGFTYLVEEQAQPSLMAGYTISGYWLGLTLGRFLISPAAARVGLGPAGMLYACLTGVTASAVLTWLAPVPAVAAAGFVLLGFFLGPIFPTIMAMVPRLTAARLVPTVIGVTNGVSLMGGAVFPWLAGTVAQQVGMWTLMLFAVILGVLQLVMWRSVVRRMSAEPVPDVAHI</sequence>
<comment type="caution">
    <text evidence="10">The sequence shown here is derived from an EMBL/GenBank/DDBJ whole genome shotgun (WGS) entry which is preliminary data.</text>
</comment>
<name>A0ABW2PC13_9ACTN</name>
<dbReference type="PROSITE" id="PS50850">
    <property type="entry name" value="MFS"/>
    <property type="match status" value="1"/>
</dbReference>
<keyword evidence="3" id="KW-0813">Transport</keyword>
<dbReference type="SUPFAM" id="SSF103473">
    <property type="entry name" value="MFS general substrate transporter"/>
    <property type="match status" value="1"/>
</dbReference>
<keyword evidence="11" id="KW-1185">Reference proteome</keyword>
<dbReference type="PANTHER" id="PTHR23514:SF3">
    <property type="entry name" value="BYPASS OF STOP CODON PROTEIN 6"/>
    <property type="match status" value="1"/>
</dbReference>
<dbReference type="InterPro" id="IPR051788">
    <property type="entry name" value="MFS_Transporter"/>
</dbReference>
<evidence type="ECO:0000313" key="11">
    <source>
        <dbReference type="Proteomes" id="UP001596496"/>
    </source>
</evidence>
<accession>A0ABW2PC13</accession>
<feature type="domain" description="Major facilitator superfamily (MFS) profile" evidence="9">
    <location>
        <begin position="9"/>
        <end position="443"/>
    </location>
</feature>
<dbReference type="InterPro" id="IPR011701">
    <property type="entry name" value="MFS"/>
</dbReference>
<evidence type="ECO:0000313" key="10">
    <source>
        <dbReference type="EMBL" id="MFC7385941.1"/>
    </source>
</evidence>